<evidence type="ECO:0000313" key="1">
    <source>
        <dbReference type="EMBL" id="CAG6469072.1"/>
    </source>
</evidence>
<accession>A0A8D8B9A5</accession>
<protein>
    <submittedName>
        <fullName evidence="1">(northern house mosquito) hypothetical protein</fullName>
    </submittedName>
</protein>
<name>A0A8D8B9A5_CULPI</name>
<dbReference type="EMBL" id="HBUE01062059">
    <property type="protein sequence ID" value="CAG6469072.1"/>
    <property type="molecule type" value="Transcribed_RNA"/>
</dbReference>
<reference evidence="1" key="1">
    <citation type="submission" date="2021-05" db="EMBL/GenBank/DDBJ databases">
        <authorList>
            <person name="Alioto T."/>
            <person name="Alioto T."/>
            <person name="Gomez Garrido J."/>
        </authorList>
    </citation>
    <scope>NUCLEOTIDE SEQUENCE</scope>
</reference>
<organism evidence="1">
    <name type="scientific">Culex pipiens</name>
    <name type="common">House mosquito</name>
    <dbReference type="NCBI Taxonomy" id="7175"/>
    <lineage>
        <taxon>Eukaryota</taxon>
        <taxon>Metazoa</taxon>
        <taxon>Ecdysozoa</taxon>
        <taxon>Arthropoda</taxon>
        <taxon>Hexapoda</taxon>
        <taxon>Insecta</taxon>
        <taxon>Pterygota</taxon>
        <taxon>Neoptera</taxon>
        <taxon>Endopterygota</taxon>
        <taxon>Diptera</taxon>
        <taxon>Nematocera</taxon>
        <taxon>Culicoidea</taxon>
        <taxon>Culicidae</taxon>
        <taxon>Culicinae</taxon>
        <taxon>Culicini</taxon>
        <taxon>Culex</taxon>
        <taxon>Culex</taxon>
    </lineage>
</organism>
<sequence length="115" mass="12864">MSGLTSCFSFMCRLRFAVRDSTAPQIGHLVRPLWMWLCIVSDFQAAKLLSQSLHLYFFGFIFCSNTSCSKLAFASSDAPWKMRFISMSDDSISMPSWFMSSSSTSLSSMFSATSS</sequence>
<proteinExistence type="predicted"/>
<dbReference type="AlphaFoldDB" id="A0A8D8B9A5"/>